<dbReference type="InterPro" id="IPR036642">
    <property type="entry name" value="Cyt_bc1_su8_sf"/>
</dbReference>
<keyword evidence="9 11" id="KW-0496">Mitochondrion</keyword>
<dbReference type="EMBL" id="NHTK01001283">
    <property type="protein sequence ID" value="PPR00952.1"/>
    <property type="molecule type" value="Genomic_DNA"/>
</dbReference>
<dbReference type="GO" id="GO:0006122">
    <property type="term" value="P:mitochondrial electron transport, ubiquinol to cytochrome c"/>
    <property type="evidence" value="ECO:0007669"/>
    <property type="project" value="UniProtKB-UniRule"/>
</dbReference>
<protein>
    <recommendedName>
        <fullName evidence="11">Cytochrome b-c1 complex subunit 8</fullName>
    </recommendedName>
    <alternativeName>
        <fullName evidence="11">Complex III subunit 8</fullName>
    </alternativeName>
</protein>
<comment type="similarity">
    <text evidence="2 11">Belongs to the UQCRQ/QCR8 family.</text>
</comment>
<evidence type="ECO:0000256" key="9">
    <source>
        <dbReference type="ARBA" id="ARBA00023128"/>
    </source>
</evidence>
<dbReference type="GO" id="GO:0045275">
    <property type="term" value="C:respiratory chain complex III"/>
    <property type="evidence" value="ECO:0007669"/>
    <property type="project" value="UniProtKB-UniRule"/>
</dbReference>
<sequence>MRPTLVARDGMPGPRVYNLWWGDKSGVRQKGMVTYTLSPFQTKAAPHWLRSYIFNGYRRISGELFFFGLPFAIGYGVYAWAKSYDHWQNSKAGHLAQGEHHD</sequence>
<proteinExistence type="inferred from homology"/>
<reference evidence="12 13" key="1">
    <citation type="journal article" date="2018" name="Evol. Lett.">
        <title>Horizontal gene cluster transfer increased hallucinogenic mushroom diversity.</title>
        <authorList>
            <person name="Reynolds H.T."/>
            <person name="Vijayakumar V."/>
            <person name="Gluck-Thaler E."/>
            <person name="Korotkin H.B."/>
            <person name="Matheny P.B."/>
            <person name="Slot J.C."/>
        </authorList>
    </citation>
    <scope>NUCLEOTIDE SEQUENCE [LARGE SCALE GENOMIC DNA]</scope>
    <source>
        <strain evidence="12 13">2629</strain>
    </source>
</reference>
<evidence type="ECO:0000313" key="12">
    <source>
        <dbReference type="EMBL" id="PPR00952.1"/>
    </source>
</evidence>
<comment type="function">
    <text evidence="11">Component of the ubiquinol-cytochrome c oxidoreductase, a multisubunit transmembrane complex that is part of the mitochondrial electron transport chain which drives oxidative phosphorylation. The complex plays an important role in the uptake of multiple carbon sources present in different host niches.</text>
</comment>
<keyword evidence="4 11" id="KW-0679">Respiratory chain</keyword>
<dbReference type="PANTHER" id="PTHR12119:SF2">
    <property type="entry name" value="CYTOCHROME B-C1 COMPLEX SUBUNIT 8"/>
    <property type="match status" value="1"/>
</dbReference>
<evidence type="ECO:0000256" key="7">
    <source>
        <dbReference type="ARBA" id="ARBA00022982"/>
    </source>
</evidence>
<evidence type="ECO:0000256" key="1">
    <source>
        <dbReference type="ARBA" id="ARBA00004434"/>
    </source>
</evidence>
<dbReference type="STRING" id="181874.A0A409YD57"/>
<dbReference type="Proteomes" id="UP000284842">
    <property type="component" value="Unassembled WGS sequence"/>
</dbReference>
<dbReference type="OrthoDB" id="6683853at2759"/>
<evidence type="ECO:0000256" key="8">
    <source>
        <dbReference type="ARBA" id="ARBA00022989"/>
    </source>
</evidence>
<dbReference type="Gene3D" id="1.20.5.210">
    <property type="entry name" value="Cytochrome b-c1 complex subunit 8"/>
    <property type="match status" value="1"/>
</dbReference>
<organism evidence="12 13">
    <name type="scientific">Panaeolus cyanescens</name>
    <dbReference type="NCBI Taxonomy" id="181874"/>
    <lineage>
        <taxon>Eukaryota</taxon>
        <taxon>Fungi</taxon>
        <taxon>Dikarya</taxon>
        <taxon>Basidiomycota</taxon>
        <taxon>Agaricomycotina</taxon>
        <taxon>Agaricomycetes</taxon>
        <taxon>Agaricomycetidae</taxon>
        <taxon>Agaricales</taxon>
        <taxon>Agaricineae</taxon>
        <taxon>Galeropsidaceae</taxon>
        <taxon>Panaeolus</taxon>
    </lineage>
</organism>
<dbReference type="GO" id="GO:0005743">
    <property type="term" value="C:mitochondrial inner membrane"/>
    <property type="evidence" value="ECO:0007669"/>
    <property type="project" value="UniProtKB-SubCell"/>
</dbReference>
<comment type="caution">
    <text evidence="12">The sequence shown here is derived from an EMBL/GenBank/DDBJ whole genome shotgun (WGS) entry which is preliminary data.</text>
</comment>
<dbReference type="FunCoup" id="A0A409YD57">
    <property type="interactions" value="125"/>
</dbReference>
<evidence type="ECO:0000256" key="4">
    <source>
        <dbReference type="ARBA" id="ARBA00022660"/>
    </source>
</evidence>
<gene>
    <name evidence="12" type="ORF">CVT24_000259</name>
</gene>
<keyword evidence="13" id="KW-1185">Reference proteome</keyword>
<comment type="subcellular location">
    <subcellularLocation>
        <location evidence="1 11">Mitochondrion inner membrane</location>
        <topology evidence="1 11">Single-pass membrane protein</topology>
    </subcellularLocation>
</comment>
<evidence type="ECO:0000256" key="10">
    <source>
        <dbReference type="ARBA" id="ARBA00023136"/>
    </source>
</evidence>
<feature type="transmembrane region" description="Helical" evidence="11">
    <location>
        <begin position="64"/>
        <end position="81"/>
    </location>
</feature>
<comment type="subunit">
    <text evidence="11">Component of the ubiquinol-cytochrome c oxidoreductase (cytochrome b-c1 complex, complex III, CIII), a multisubunit enzyme composed of 3 respiratory subunits cytochrome b, cytochrome c1 and Rieske protein, 2 core protein subunits, and additional low-molecular weight protein subunits. The complex exists as an obligatory dimer and forms supercomplexes (SCs) in the inner mitochondrial membrane with cytochrome c oxidase (complex IV, CIV).</text>
</comment>
<evidence type="ECO:0000256" key="2">
    <source>
        <dbReference type="ARBA" id="ARBA00007668"/>
    </source>
</evidence>
<dbReference type="InterPro" id="IPR004205">
    <property type="entry name" value="Cyt_bc1_su8"/>
</dbReference>
<keyword evidence="6 11" id="KW-0999">Mitochondrion inner membrane</keyword>
<keyword evidence="10 11" id="KW-0472">Membrane</keyword>
<keyword evidence="5 11" id="KW-0812">Transmembrane</keyword>
<name>A0A409YD57_9AGAR</name>
<dbReference type="AlphaFoldDB" id="A0A409YD57"/>
<keyword evidence="7 11" id="KW-0249">Electron transport</keyword>
<evidence type="ECO:0000313" key="13">
    <source>
        <dbReference type="Proteomes" id="UP000284842"/>
    </source>
</evidence>
<evidence type="ECO:0000256" key="5">
    <source>
        <dbReference type="ARBA" id="ARBA00022692"/>
    </source>
</evidence>
<keyword evidence="3 11" id="KW-0813">Transport</keyword>
<dbReference type="PANTHER" id="PTHR12119">
    <property type="entry name" value="UBIQUINOL-CYTOCHROME C REDUCTASE COMPLEX UBIQUINONE-BINDING PROTEIN QP-C"/>
    <property type="match status" value="1"/>
</dbReference>
<evidence type="ECO:0000256" key="3">
    <source>
        <dbReference type="ARBA" id="ARBA00022448"/>
    </source>
</evidence>
<evidence type="ECO:0000256" key="11">
    <source>
        <dbReference type="RuleBase" id="RU368118"/>
    </source>
</evidence>
<evidence type="ECO:0000256" key="6">
    <source>
        <dbReference type="ARBA" id="ARBA00022792"/>
    </source>
</evidence>
<dbReference type="Pfam" id="PF02939">
    <property type="entry name" value="UcrQ"/>
    <property type="match status" value="1"/>
</dbReference>
<dbReference type="SUPFAM" id="SSF81508">
    <property type="entry name" value="Ubiquinone-binding protein QP-C of cytochrome bc1 complex (Ubiquinol-cytochrome c reductase)"/>
    <property type="match status" value="1"/>
</dbReference>
<accession>A0A409YD57</accession>
<keyword evidence="8 11" id="KW-1133">Transmembrane helix</keyword>
<dbReference type="InParanoid" id="A0A409YD57"/>